<gene>
    <name evidence="1" type="ordered locus">AM1_3477</name>
</gene>
<evidence type="ECO:0000313" key="2">
    <source>
        <dbReference type="Proteomes" id="UP000000268"/>
    </source>
</evidence>
<protein>
    <submittedName>
        <fullName evidence="1">Uncharacterized protein</fullName>
    </submittedName>
</protein>
<reference evidence="1 2" key="1">
    <citation type="journal article" date="2008" name="Proc. Natl. Acad. Sci. U.S.A.">
        <title>Niche adaptation and genome expansion in the chlorophyll d-producing cyanobacterium Acaryochloris marina.</title>
        <authorList>
            <person name="Swingley W.D."/>
            <person name="Chen M."/>
            <person name="Cheung P.C."/>
            <person name="Conrad A.L."/>
            <person name="Dejesa L.C."/>
            <person name="Hao J."/>
            <person name="Honchak B.M."/>
            <person name="Karbach L.E."/>
            <person name="Kurdoglu A."/>
            <person name="Lahiri S."/>
            <person name="Mastrian S.D."/>
            <person name="Miyashita H."/>
            <person name="Page L."/>
            <person name="Ramakrishna P."/>
            <person name="Satoh S."/>
            <person name="Sattley W.M."/>
            <person name="Shimada Y."/>
            <person name="Taylor H.L."/>
            <person name="Tomo T."/>
            <person name="Tsuchiya T."/>
            <person name="Wang Z.T."/>
            <person name="Raymond J."/>
            <person name="Mimuro M."/>
            <person name="Blankenship R.E."/>
            <person name="Touchman J.W."/>
        </authorList>
    </citation>
    <scope>NUCLEOTIDE SEQUENCE [LARGE SCALE GENOMIC DNA]</scope>
    <source>
        <strain evidence="2">MBIC 11017</strain>
    </source>
</reference>
<dbReference type="EMBL" id="CP000828">
    <property type="protein sequence ID" value="ABW28470.1"/>
    <property type="molecule type" value="Genomic_DNA"/>
</dbReference>
<dbReference type="KEGG" id="amr:AM1_3477"/>
<accession>B0C172</accession>
<evidence type="ECO:0000313" key="1">
    <source>
        <dbReference type="EMBL" id="ABW28470.1"/>
    </source>
</evidence>
<dbReference type="AlphaFoldDB" id="B0C172"/>
<proteinExistence type="predicted"/>
<keyword evidence="2" id="KW-1185">Reference proteome</keyword>
<name>B0C172_ACAM1</name>
<dbReference type="Proteomes" id="UP000000268">
    <property type="component" value="Chromosome"/>
</dbReference>
<organism evidence="1 2">
    <name type="scientific">Acaryochloris marina (strain MBIC 11017)</name>
    <dbReference type="NCBI Taxonomy" id="329726"/>
    <lineage>
        <taxon>Bacteria</taxon>
        <taxon>Bacillati</taxon>
        <taxon>Cyanobacteriota</taxon>
        <taxon>Cyanophyceae</taxon>
        <taxon>Acaryochloridales</taxon>
        <taxon>Acaryochloridaceae</taxon>
        <taxon>Acaryochloris</taxon>
    </lineage>
</organism>
<sequence>MSVFLRSHQGDIGQTVRKTGLNSQRADLKTGCLSNSE</sequence>
<dbReference type="HOGENOM" id="CLU_3338738_0_0_3"/>